<dbReference type="Gene3D" id="4.10.240.10">
    <property type="entry name" value="Zn(2)-C6 fungal-type DNA-binding domain"/>
    <property type="match status" value="1"/>
</dbReference>
<dbReference type="CDD" id="cd12148">
    <property type="entry name" value="fungal_TF_MHR"/>
    <property type="match status" value="1"/>
</dbReference>
<dbReference type="STRING" id="1314785.A0A165DYH9"/>
<reference evidence="8 9" key="1">
    <citation type="journal article" date="2016" name="Mol. Biol. Evol.">
        <title>Comparative Genomics of Early-Diverging Mushroom-Forming Fungi Provides Insights into the Origins of Lignocellulose Decay Capabilities.</title>
        <authorList>
            <person name="Nagy L.G."/>
            <person name="Riley R."/>
            <person name="Tritt A."/>
            <person name="Adam C."/>
            <person name="Daum C."/>
            <person name="Floudas D."/>
            <person name="Sun H."/>
            <person name="Yadav J.S."/>
            <person name="Pangilinan J."/>
            <person name="Larsson K.H."/>
            <person name="Matsuura K."/>
            <person name="Barry K."/>
            <person name="Labutti K."/>
            <person name="Kuo R."/>
            <person name="Ohm R.A."/>
            <person name="Bhattacharya S.S."/>
            <person name="Shirouzu T."/>
            <person name="Yoshinaga Y."/>
            <person name="Martin F.M."/>
            <person name="Grigoriev I.V."/>
            <person name="Hibbett D.S."/>
        </authorList>
    </citation>
    <scope>NUCLEOTIDE SEQUENCE [LARGE SCALE GENOMIC DNA]</scope>
    <source>
        <strain evidence="8 9">93-53</strain>
    </source>
</reference>
<accession>A0A165DYH9</accession>
<dbReference type="GO" id="GO:0008270">
    <property type="term" value="F:zinc ion binding"/>
    <property type="evidence" value="ECO:0007669"/>
    <property type="project" value="InterPro"/>
</dbReference>
<dbReference type="InterPro" id="IPR036864">
    <property type="entry name" value="Zn2-C6_fun-type_DNA-bd_sf"/>
</dbReference>
<sequence length="738" mass="82158">MPKASASTSRASGDQPFQSAHVLRRNQACHQCRKRKLKCDAKRPCSTCVRSHSYAVAHAPAGAELPPHPHCTFDEVSEADTNDLFEHPKTRFERLENRINELETLLREKDKTSSSQQSGFVRPPIEVSLSSRPNENFIANISDVSPASHIVSIDVDPFQVEQLVGVDNAFALPQFQSGSALDNLAGVASLIGTPSAPSPASRINTASASPTIDASTNPTTPSSDQGQDLFHSAWPRNLPTPTFLRHLVDAFFSYHPDATRLFHQSTFLASLTLPPTHPRFPAASVLHAICAVGSMYTAALPRPHIPTSPDFSPYDIFPDKYKLSEGVPDTFSEMQAKYAKEALEAAMDVGKELFQNVQALILLSWWYWCNAKWAEAFLNTSHALRYSLPCGLNVCPPFHAIAETLRPPSLLGPAKTVIEDEMRRNTFWIGYAIERTHGTGNGWAMTLDDQDVSQLLPVRRDQFEQGILVLPAERQWSHENDMLLTHPEDQIDPFILYIKSTILLSKVKNFNLRFRQRYHTHDPSAMPTKSAKASLTGESVDPRETEAFVQLDRLITLFKASFPAHLRNPIKDTVDPHLFAACTAAQYAEILLHEPHAVVGRSTCTSSCKILHASRAILDLLYNVYSTSYDVSLLGLFPMMCWFMAGRVLVRFLRVAIDCGSEETCATLRAEVDFISMIIFRVGAHVPLAHRYGKMLHDFIVQLCGEQYVESQPLVMPQREYVENIPAYSAQPAMAVPA</sequence>
<dbReference type="GO" id="GO:0003677">
    <property type="term" value="F:DNA binding"/>
    <property type="evidence" value="ECO:0007669"/>
    <property type="project" value="InterPro"/>
</dbReference>
<dbReference type="Pfam" id="PF00172">
    <property type="entry name" value="Zn_clus"/>
    <property type="match status" value="1"/>
</dbReference>
<feature type="compositionally biased region" description="Polar residues" evidence="6">
    <location>
        <begin position="201"/>
        <end position="225"/>
    </location>
</feature>
<keyword evidence="3" id="KW-0805">Transcription regulation</keyword>
<organism evidence="8 9">
    <name type="scientific">Laetiporus sulphureus 93-53</name>
    <dbReference type="NCBI Taxonomy" id="1314785"/>
    <lineage>
        <taxon>Eukaryota</taxon>
        <taxon>Fungi</taxon>
        <taxon>Dikarya</taxon>
        <taxon>Basidiomycota</taxon>
        <taxon>Agaricomycotina</taxon>
        <taxon>Agaricomycetes</taxon>
        <taxon>Polyporales</taxon>
        <taxon>Laetiporus</taxon>
    </lineage>
</organism>
<protein>
    <recommendedName>
        <fullName evidence="7">Zn(2)-C6 fungal-type domain-containing protein</fullName>
    </recommendedName>
</protein>
<dbReference type="GO" id="GO:0005634">
    <property type="term" value="C:nucleus"/>
    <property type="evidence" value="ECO:0007669"/>
    <property type="project" value="UniProtKB-SubCell"/>
</dbReference>
<evidence type="ECO:0000313" key="9">
    <source>
        <dbReference type="Proteomes" id="UP000076871"/>
    </source>
</evidence>
<dbReference type="SMART" id="SM00066">
    <property type="entry name" value="GAL4"/>
    <property type="match status" value="1"/>
</dbReference>
<dbReference type="PANTHER" id="PTHR47338:SF29">
    <property type="entry name" value="ZN(2)-C6 FUNGAL-TYPE DOMAIN-CONTAINING PROTEIN"/>
    <property type="match status" value="1"/>
</dbReference>
<keyword evidence="4" id="KW-0804">Transcription</keyword>
<dbReference type="EMBL" id="KV427627">
    <property type="protein sequence ID" value="KZT05881.1"/>
    <property type="molecule type" value="Genomic_DNA"/>
</dbReference>
<keyword evidence="2" id="KW-0479">Metal-binding</keyword>
<proteinExistence type="predicted"/>
<dbReference type="PANTHER" id="PTHR47338">
    <property type="entry name" value="ZN(II)2CYS6 TRANSCRIPTION FACTOR (EUROFUNG)-RELATED"/>
    <property type="match status" value="1"/>
</dbReference>
<evidence type="ECO:0000256" key="6">
    <source>
        <dbReference type="SAM" id="MobiDB-lite"/>
    </source>
</evidence>
<dbReference type="GeneID" id="63826065"/>
<evidence type="ECO:0000256" key="5">
    <source>
        <dbReference type="ARBA" id="ARBA00023242"/>
    </source>
</evidence>
<dbReference type="InParanoid" id="A0A165DYH9"/>
<dbReference type="RefSeq" id="XP_040763621.1">
    <property type="nucleotide sequence ID" value="XM_040909036.1"/>
</dbReference>
<feature type="domain" description="Zn(2)-C6 fungal-type" evidence="7">
    <location>
        <begin position="28"/>
        <end position="73"/>
    </location>
</feature>
<evidence type="ECO:0000256" key="3">
    <source>
        <dbReference type="ARBA" id="ARBA00023015"/>
    </source>
</evidence>
<evidence type="ECO:0000313" key="8">
    <source>
        <dbReference type="EMBL" id="KZT05881.1"/>
    </source>
</evidence>
<gene>
    <name evidence="8" type="ORF">LAESUDRAFT_726455</name>
</gene>
<dbReference type="InterPro" id="IPR001138">
    <property type="entry name" value="Zn2Cys6_DnaBD"/>
</dbReference>
<dbReference type="GO" id="GO:0006351">
    <property type="term" value="P:DNA-templated transcription"/>
    <property type="evidence" value="ECO:0007669"/>
    <property type="project" value="InterPro"/>
</dbReference>
<dbReference type="SUPFAM" id="SSF57701">
    <property type="entry name" value="Zn2/Cys6 DNA-binding domain"/>
    <property type="match status" value="1"/>
</dbReference>
<name>A0A165DYH9_9APHY</name>
<evidence type="ECO:0000256" key="1">
    <source>
        <dbReference type="ARBA" id="ARBA00004123"/>
    </source>
</evidence>
<dbReference type="InterPro" id="IPR050815">
    <property type="entry name" value="TF_fung"/>
</dbReference>
<dbReference type="CDD" id="cd00067">
    <property type="entry name" value="GAL4"/>
    <property type="match status" value="1"/>
</dbReference>
<dbReference type="Proteomes" id="UP000076871">
    <property type="component" value="Unassembled WGS sequence"/>
</dbReference>
<keyword evidence="9" id="KW-1185">Reference proteome</keyword>
<dbReference type="GO" id="GO:0000981">
    <property type="term" value="F:DNA-binding transcription factor activity, RNA polymerase II-specific"/>
    <property type="evidence" value="ECO:0007669"/>
    <property type="project" value="InterPro"/>
</dbReference>
<evidence type="ECO:0000256" key="4">
    <source>
        <dbReference type="ARBA" id="ARBA00023163"/>
    </source>
</evidence>
<evidence type="ECO:0000256" key="2">
    <source>
        <dbReference type="ARBA" id="ARBA00022723"/>
    </source>
</evidence>
<dbReference type="OrthoDB" id="39175at2759"/>
<comment type="subcellular location">
    <subcellularLocation>
        <location evidence="1">Nucleus</location>
    </subcellularLocation>
</comment>
<dbReference type="Pfam" id="PF04082">
    <property type="entry name" value="Fungal_trans"/>
    <property type="match status" value="1"/>
</dbReference>
<keyword evidence="5" id="KW-0539">Nucleus</keyword>
<feature type="region of interest" description="Disordered" evidence="6">
    <location>
        <begin position="195"/>
        <end position="225"/>
    </location>
</feature>
<dbReference type="PROSITE" id="PS50048">
    <property type="entry name" value="ZN2_CY6_FUNGAL_2"/>
    <property type="match status" value="1"/>
</dbReference>
<dbReference type="InterPro" id="IPR007219">
    <property type="entry name" value="XnlR_reg_dom"/>
</dbReference>
<evidence type="ECO:0000259" key="7">
    <source>
        <dbReference type="PROSITE" id="PS50048"/>
    </source>
</evidence>
<dbReference type="AlphaFoldDB" id="A0A165DYH9"/>